<dbReference type="InterPro" id="IPR023210">
    <property type="entry name" value="NADP_OxRdtase_dom"/>
</dbReference>
<keyword evidence="1" id="KW-0560">Oxidoreductase</keyword>
<dbReference type="PANTHER" id="PTHR43625:SF88">
    <property type="entry name" value="OS07G0143000 PROTEIN"/>
    <property type="match status" value="1"/>
</dbReference>
<reference evidence="3" key="1">
    <citation type="submission" date="2020-10" db="EMBL/GenBank/DDBJ databases">
        <authorList>
            <person name="Castelo-Branco R."/>
            <person name="Eusebio N."/>
            <person name="Adriana R."/>
            <person name="Vieira A."/>
            <person name="Brugerolle De Fraissinette N."/>
            <person name="Rezende De Castro R."/>
            <person name="Schneider M.P."/>
            <person name="Vasconcelos V."/>
            <person name="Leao P.N."/>
        </authorList>
    </citation>
    <scope>NUCLEOTIDE SEQUENCE</scope>
    <source>
        <strain evidence="3">LEGE 06105</strain>
    </source>
</reference>
<evidence type="ECO:0000259" key="2">
    <source>
        <dbReference type="Pfam" id="PF00248"/>
    </source>
</evidence>
<evidence type="ECO:0000313" key="3">
    <source>
        <dbReference type="EMBL" id="MBE9211249.1"/>
    </source>
</evidence>
<dbReference type="InterPro" id="IPR050791">
    <property type="entry name" value="Aldo-Keto_reductase"/>
</dbReference>
<feature type="domain" description="NADP-dependent oxidoreductase" evidence="2">
    <location>
        <begin position="15"/>
        <end position="311"/>
    </location>
</feature>
<dbReference type="EMBL" id="JADEWL010000002">
    <property type="protein sequence ID" value="MBE9211249.1"/>
    <property type="molecule type" value="Genomic_DNA"/>
</dbReference>
<comment type="caution">
    <text evidence="3">The sequence shown here is derived from an EMBL/GenBank/DDBJ whole genome shotgun (WGS) entry which is preliminary data.</text>
</comment>
<dbReference type="Gene3D" id="3.20.20.100">
    <property type="entry name" value="NADP-dependent oxidoreductase domain"/>
    <property type="match status" value="1"/>
</dbReference>
<keyword evidence="4" id="KW-1185">Reference proteome</keyword>
<name>A0A8J7F4Z4_9CYAN</name>
<dbReference type="PRINTS" id="PR00069">
    <property type="entry name" value="ALDKETRDTASE"/>
</dbReference>
<dbReference type="InterPro" id="IPR018170">
    <property type="entry name" value="Aldo/ket_reductase_CS"/>
</dbReference>
<dbReference type="CDD" id="cd19093">
    <property type="entry name" value="AKR_AtPLR-like"/>
    <property type="match status" value="1"/>
</dbReference>
<dbReference type="GO" id="GO:0016491">
    <property type="term" value="F:oxidoreductase activity"/>
    <property type="evidence" value="ECO:0007669"/>
    <property type="project" value="UniProtKB-KW"/>
</dbReference>
<organism evidence="3 4">
    <name type="scientific">Plectonema cf. radiosum LEGE 06105</name>
    <dbReference type="NCBI Taxonomy" id="945769"/>
    <lineage>
        <taxon>Bacteria</taxon>
        <taxon>Bacillati</taxon>
        <taxon>Cyanobacteriota</taxon>
        <taxon>Cyanophyceae</taxon>
        <taxon>Oscillatoriophycideae</taxon>
        <taxon>Oscillatoriales</taxon>
        <taxon>Microcoleaceae</taxon>
        <taxon>Plectonema</taxon>
    </lineage>
</organism>
<dbReference type="PROSITE" id="PS00062">
    <property type="entry name" value="ALDOKETO_REDUCTASE_2"/>
    <property type="match status" value="1"/>
</dbReference>
<dbReference type="Pfam" id="PF00248">
    <property type="entry name" value="Aldo_ket_red"/>
    <property type="match status" value="1"/>
</dbReference>
<protein>
    <submittedName>
        <fullName evidence="3">Aldo/keto reductase</fullName>
    </submittedName>
</protein>
<dbReference type="InterPro" id="IPR036812">
    <property type="entry name" value="NAD(P)_OxRdtase_dom_sf"/>
</dbReference>
<gene>
    <name evidence="3" type="ORF">IQ247_00695</name>
</gene>
<dbReference type="SUPFAM" id="SSF51430">
    <property type="entry name" value="NAD(P)-linked oxidoreductase"/>
    <property type="match status" value="1"/>
</dbReference>
<dbReference type="RefSeq" id="WP_193915812.1">
    <property type="nucleotide sequence ID" value="NZ_JADEWL010000002.1"/>
</dbReference>
<dbReference type="InterPro" id="IPR020471">
    <property type="entry name" value="AKR"/>
</dbReference>
<proteinExistence type="predicted"/>
<dbReference type="GO" id="GO:0005737">
    <property type="term" value="C:cytoplasm"/>
    <property type="evidence" value="ECO:0007669"/>
    <property type="project" value="TreeGrafter"/>
</dbReference>
<dbReference type="Proteomes" id="UP000620559">
    <property type="component" value="Unassembled WGS sequence"/>
</dbReference>
<dbReference type="PANTHER" id="PTHR43625">
    <property type="entry name" value="AFLATOXIN B1 ALDEHYDE REDUCTASE"/>
    <property type="match status" value="1"/>
</dbReference>
<evidence type="ECO:0000256" key="1">
    <source>
        <dbReference type="ARBA" id="ARBA00023002"/>
    </source>
</evidence>
<evidence type="ECO:0000313" key="4">
    <source>
        <dbReference type="Proteomes" id="UP000620559"/>
    </source>
</evidence>
<dbReference type="AlphaFoldDB" id="A0A8J7F4Z4"/>
<sequence length="316" mass="35111">MESITLGQNAISVTPLCLGTWAWGDKLFWNYGNDYGSEQVEQAFNAAIEAGITFFDTAEVYGLGLSEELLGKFIKKTDKQVQIATKFGPLPWRFSAQSVSDALTESLKRLQLEQVALYQVHWPFTFFMSQETLMNALATEVEKGRIKAIGVSNYSQSQMQEAHQILARRGISLAVNQVRYSLLTRQVETQGIITTAKQLGITILAYSPLAQGLLTGKYATDSNINPTGARKIDPRFNKDNLQKIEPVISLLRTIGEKYNRTPAQVALNWLIAQGNVIPISGVKTAEQVKQNAGALGWKLSDDEVIQLDEISRPWLN</sequence>
<accession>A0A8J7F4Z4</accession>